<organism evidence="2 3">
    <name type="scientific">Drosophila madeirensis</name>
    <name type="common">Fruit fly</name>
    <dbReference type="NCBI Taxonomy" id="30013"/>
    <lineage>
        <taxon>Eukaryota</taxon>
        <taxon>Metazoa</taxon>
        <taxon>Ecdysozoa</taxon>
        <taxon>Arthropoda</taxon>
        <taxon>Hexapoda</taxon>
        <taxon>Insecta</taxon>
        <taxon>Pterygota</taxon>
        <taxon>Neoptera</taxon>
        <taxon>Endopterygota</taxon>
        <taxon>Diptera</taxon>
        <taxon>Brachycera</taxon>
        <taxon>Muscomorpha</taxon>
        <taxon>Ephydroidea</taxon>
        <taxon>Drosophilidae</taxon>
        <taxon>Drosophila</taxon>
        <taxon>Sophophora</taxon>
    </lineage>
</organism>
<dbReference type="AlphaFoldDB" id="A0AAU9G9Q0"/>
<keyword evidence="1" id="KW-1133">Transmembrane helix</keyword>
<gene>
    <name evidence="2" type="ORF">DMAD_04117</name>
</gene>
<keyword evidence="3" id="KW-1185">Reference proteome</keyword>
<reference evidence="2 3" key="1">
    <citation type="submission" date="2024-02" db="EMBL/GenBank/DDBJ databases">
        <title>A chromosome-level genome assembly of Drosophila madeirensis, a fruit fly species endemic to Madeira island.</title>
        <authorList>
            <person name="Tomihara K."/>
            <person name="Llopart A."/>
            <person name="Yamamoto D."/>
        </authorList>
    </citation>
    <scope>NUCLEOTIDE SEQUENCE [LARGE SCALE GENOMIC DNA]</scope>
    <source>
        <strain evidence="2 3">RF1</strain>
    </source>
</reference>
<sequence length="178" mass="20831">MVPATSNPSLQQLLVAEMFPKELSLSAYQRQMSEIVIGYICQGQYQEAQGILNAKGLPLPPWHTVVLRGIVLRLQLRQKLQRGERIELCGVLNDQQKVGVREFLRNKLMAEFFRVKIEQLYQKVELTLERVERKVESEVLHWELELYRQIAMEDRNRFLKMWGFAIASLVAVFVALWM</sequence>
<keyword evidence="1" id="KW-0812">Transmembrane</keyword>
<accession>A0AAU9G9Q0</accession>
<evidence type="ECO:0000313" key="3">
    <source>
        <dbReference type="Proteomes" id="UP001500889"/>
    </source>
</evidence>
<name>A0AAU9G9Q0_DROMD</name>
<proteinExistence type="predicted"/>
<dbReference type="EMBL" id="AP029267">
    <property type="protein sequence ID" value="BFG05363.1"/>
    <property type="molecule type" value="Genomic_DNA"/>
</dbReference>
<protein>
    <submittedName>
        <fullName evidence="2">Uncharacterized protein</fullName>
    </submittedName>
</protein>
<feature type="transmembrane region" description="Helical" evidence="1">
    <location>
        <begin position="158"/>
        <end position="177"/>
    </location>
</feature>
<evidence type="ECO:0000313" key="2">
    <source>
        <dbReference type="EMBL" id="BFG05363.1"/>
    </source>
</evidence>
<dbReference type="Proteomes" id="UP001500889">
    <property type="component" value="Chromosome E"/>
</dbReference>
<evidence type="ECO:0000256" key="1">
    <source>
        <dbReference type="SAM" id="Phobius"/>
    </source>
</evidence>
<keyword evidence="1" id="KW-0472">Membrane</keyword>